<proteinExistence type="predicted"/>
<organism evidence="2 3">
    <name type="scientific">Marinoscillum furvescens DSM 4134</name>
    <dbReference type="NCBI Taxonomy" id="1122208"/>
    <lineage>
        <taxon>Bacteria</taxon>
        <taxon>Pseudomonadati</taxon>
        <taxon>Bacteroidota</taxon>
        <taxon>Cytophagia</taxon>
        <taxon>Cytophagales</taxon>
        <taxon>Reichenbachiellaceae</taxon>
        <taxon>Marinoscillum</taxon>
    </lineage>
</organism>
<evidence type="ECO:0000313" key="3">
    <source>
        <dbReference type="Proteomes" id="UP000256779"/>
    </source>
</evidence>
<name>A0A3D9L4X2_MARFU</name>
<protein>
    <submittedName>
        <fullName evidence="2">Uncharacterized protein</fullName>
    </submittedName>
</protein>
<keyword evidence="1" id="KW-0472">Membrane</keyword>
<reference evidence="2 3" key="1">
    <citation type="submission" date="2018-07" db="EMBL/GenBank/DDBJ databases">
        <title>Genomic Encyclopedia of Type Strains, Phase IV (KMG-IV): sequencing the most valuable type-strain genomes for metagenomic binning, comparative biology and taxonomic classification.</title>
        <authorList>
            <person name="Goeker M."/>
        </authorList>
    </citation>
    <scope>NUCLEOTIDE SEQUENCE [LARGE SCALE GENOMIC DNA]</scope>
    <source>
        <strain evidence="2 3">DSM 4134</strain>
    </source>
</reference>
<evidence type="ECO:0000313" key="2">
    <source>
        <dbReference type="EMBL" id="RED99845.1"/>
    </source>
</evidence>
<dbReference type="Proteomes" id="UP000256779">
    <property type="component" value="Unassembled WGS sequence"/>
</dbReference>
<sequence>MSASKSLFTFITGVASGLALAYYADPKGSQRKLKKIEKDLKKTRKTLDKKLDGYKGTYNEVVDKYAGKSKELIDNAKHLVDGAKKQAKA</sequence>
<keyword evidence="1" id="KW-1133">Transmembrane helix</keyword>
<keyword evidence="3" id="KW-1185">Reference proteome</keyword>
<evidence type="ECO:0000256" key="1">
    <source>
        <dbReference type="SAM" id="Phobius"/>
    </source>
</evidence>
<gene>
    <name evidence="2" type="ORF">C7460_107128</name>
</gene>
<comment type="caution">
    <text evidence="2">The sequence shown here is derived from an EMBL/GenBank/DDBJ whole genome shotgun (WGS) entry which is preliminary data.</text>
</comment>
<dbReference type="RefSeq" id="WP_115867863.1">
    <property type="nucleotide sequence ID" value="NZ_QREG01000007.1"/>
</dbReference>
<dbReference type="AlphaFoldDB" id="A0A3D9L4X2"/>
<accession>A0A3D9L4X2</accession>
<keyword evidence="1" id="KW-0812">Transmembrane</keyword>
<feature type="transmembrane region" description="Helical" evidence="1">
    <location>
        <begin position="6"/>
        <end position="24"/>
    </location>
</feature>
<dbReference type="EMBL" id="QREG01000007">
    <property type="protein sequence ID" value="RED99845.1"/>
    <property type="molecule type" value="Genomic_DNA"/>
</dbReference>